<dbReference type="EMBL" id="CM042882">
    <property type="protein sequence ID" value="KAI4379421.1"/>
    <property type="molecule type" value="Genomic_DNA"/>
</dbReference>
<protein>
    <submittedName>
        <fullName evidence="1">Uncharacterized protein</fullName>
    </submittedName>
</protein>
<evidence type="ECO:0000313" key="2">
    <source>
        <dbReference type="Proteomes" id="UP001057402"/>
    </source>
</evidence>
<sequence>MSLCCLMFRSLVRLVAALVGDPVTSLTTILHYSELLPANVGLARMVRREMLDQQSYLFHLIISLLGCFL</sequence>
<keyword evidence="2" id="KW-1185">Reference proteome</keyword>
<name>A0ACB9RMJ6_9MYRT</name>
<dbReference type="Proteomes" id="UP001057402">
    <property type="component" value="Chromosome 3"/>
</dbReference>
<gene>
    <name evidence="1" type="ORF">MLD38_005723</name>
</gene>
<proteinExistence type="predicted"/>
<organism evidence="1 2">
    <name type="scientific">Melastoma candidum</name>
    <dbReference type="NCBI Taxonomy" id="119954"/>
    <lineage>
        <taxon>Eukaryota</taxon>
        <taxon>Viridiplantae</taxon>
        <taxon>Streptophyta</taxon>
        <taxon>Embryophyta</taxon>
        <taxon>Tracheophyta</taxon>
        <taxon>Spermatophyta</taxon>
        <taxon>Magnoliopsida</taxon>
        <taxon>eudicotyledons</taxon>
        <taxon>Gunneridae</taxon>
        <taxon>Pentapetalae</taxon>
        <taxon>rosids</taxon>
        <taxon>malvids</taxon>
        <taxon>Myrtales</taxon>
        <taxon>Melastomataceae</taxon>
        <taxon>Melastomatoideae</taxon>
        <taxon>Melastomateae</taxon>
        <taxon>Melastoma</taxon>
    </lineage>
</organism>
<accession>A0ACB9RMJ6</accession>
<reference evidence="2" key="1">
    <citation type="journal article" date="2023" name="Front. Plant Sci.">
        <title>Chromosomal-level genome assembly of Melastoma candidum provides insights into trichome evolution.</title>
        <authorList>
            <person name="Zhong Y."/>
            <person name="Wu W."/>
            <person name="Sun C."/>
            <person name="Zou P."/>
            <person name="Liu Y."/>
            <person name="Dai S."/>
            <person name="Zhou R."/>
        </authorList>
    </citation>
    <scope>NUCLEOTIDE SEQUENCE [LARGE SCALE GENOMIC DNA]</scope>
</reference>
<evidence type="ECO:0000313" key="1">
    <source>
        <dbReference type="EMBL" id="KAI4379421.1"/>
    </source>
</evidence>
<comment type="caution">
    <text evidence="1">The sequence shown here is derived from an EMBL/GenBank/DDBJ whole genome shotgun (WGS) entry which is preliminary data.</text>
</comment>